<keyword evidence="2" id="KW-0963">Cytoplasm</keyword>
<comment type="caution">
    <text evidence="3">The sequence shown here is derived from an EMBL/GenBank/DDBJ whole genome shotgun (WGS) entry which is preliminary data.</text>
</comment>
<dbReference type="InterPro" id="IPR043519">
    <property type="entry name" value="NT_sf"/>
</dbReference>
<reference evidence="3 4" key="1">
    <citation type="submission" date="2024-03" db="EMBL/GenBank/DDBJ databases">
        <title>Mouse gut bacterial collection (mGBC) of GemPharmatech.</title>
        <authorList>
            <person name="He Y."/>
            <person name="Dong L."/>
            <person name="Wu D."/>
            <person name="Gao X."/>
            <person name="Lin Z."/>
        </authorList>
    </citation>
    <scope>NUCLEOTIDE SEQUENCE [LARGE SCALE GENOMIC DNA]</scope>
    <source>
        <strain evidence="3 4">61-15</strain>
    </source>
</reference>
<dbReference type="Proteomes" id="UP001565283">
    <property type="component" value="Unassembled WGS sequence"/>
</dbReference>
<dbReference type="HAMAP" id="MF_01477">
    <property type="entry name" value="Iojap_RsfS"/>
    <property type="match status" value="1"/>
</dbReference>
<organism evidence="3 4">
    <name type="scientific">Lactococcus ileimucosae</name>
    <dbReference type="NCBI Taxonomy" id="2941329"/>
    <lineage>
        <taxon>Bacteria</taxon>
        <taxon>Bacillati</taxon>
        <taxon>Bacillota</taxon>
        <taxon>Bacilli</taxon>
        <taxon>Lactobacillales</taxon>
        <taxon>Streptococcaceae</taxon>
        <taxon>Lactococcus</taxon>
    </lineage>
</organism>
<dbReference type="NCBIfam" id="TIGR00090">
    <property type="entry name" value="rsfS_iojap_ybeB"/>
    <property type="match status" value="1"/>
</dbReference>
<dbReference type="RefSeq" id="WP_251713588.1">
    <property type="nucleotide sequence ID" value="NZ_CALPDE010000038.1"/>
</dbReference>
<accession>A0ABV4D3L6</accession>
<dbReference type="InterPro" id="IPR004394">
    <property type="entry name" value="Iojap/RsfS/C7orf30"/>
</dbReference>
<dbReference type="Gene3D" id="3.30.460.10">
    <property type="entry name" value="Beta Polymerase, domain 2"/>
    <property type="match status" value="1"/>
</dbReference>
<keyword evidence="2" id="KW-0810">Translation regulation</keyword>
<evidence type="ECO:0000256" key="1">
    <source>
        <dbReference type="ARBA" id="ARBA00010574"/>
    </source>
</evidence>
<dbReference type="Pfam" id="PF02410">
    <property type="entry name" value="RsfS"/>
    <property type="match status" value="1"/>
</dbReference>
<comment type="subcellular location">
    <subcellularLocation>
        <location evidence="2">Cytoplasm</location>
    </subcellularLocation>
</comment>
<gene>
    <name evidence="2 3" type="primary">rsfS</name>
    <name evidence="3" type="ORF">AALA52_01810</name>
</gene>
<comment type="subunit">
    <text evidence="2">Interacts with ribosomal protein uL14 (rplN).</text>
</comment>
<proteinExistence type="inferred from homology"/>
<dbReference type="EMBL" id="JBCLSH010000003">
    <property type="protein sequence ID" value="MEY8442998.1"/>
    <property type="molecule type" value="Genomic_DNA"/>
</dbReference>
<name>A0ABV4D3L6_9LACT</name>
<dbReference type="PANTHER" id="PTHR21043">
    <property type="entry name" value="IOJAP SUPERFAMILY ORTHOLOG"/>
    <property type="match status" value="1"/>
</dbReference>
<dbReference type="PANTHER" id="PTHR21043:SF0">
    <property type="entry name" value="MITOCHONDRIAL ASSEMBLY OF RIBOSOMAL LARGE SUBUNIT PROTEIN 1"/>
    <property type="match status" value="1"/>
</dbReference>
<keyword evidence="4" id="KW-1185">Reference proteome</keyword>
<evidence type="ECO:0000256" key="2">
    <source>
        <dbReference type="HAMAP-Rule" id="MF_01477"/>
    </source>
</evidence>
<protein>
    <recommendedName>
        <fullName evidence="2">Ribosomal silencing factor RsfS</fullName>
    </recommendedName>
</protein>
<comment type="function">
    <text evidence="2">Functions as a ribosomal silencing factor. Interacts with ribosomal protein uL14 (rplN), blocking formation of intersubunit bridge B8. Prevents association of the 30S and 50S ribosomal subunits and the formation of functional ribosomes, thus repressing translation.</text>
</comment>
<comment type="similarity">
    <text evidence="1 2">Belongs to the Iojap/RsfS family.</text>
</comment>
<sequence>MNSKQLLETVVKAADDKKALDIVALDVATVSGVADYFVILEAMNTRQIDAIIDNIAEEADKLGVHAAGHIEGDARTGWVLVDLGDVIVNVFDHDSRLRFNLEKLWSDAPLVDINEWISE</sequence>
<dbReference type="SUPFAM" id="SSF81301">
    <property type="entry name" value="Nucleotidyltransferase"/>
    <property type="match status" value="1"/>
</dbReference>
<evidence type="ECO:0000313" key="3">
    <source>
        <dbReference type="EMBL" id="MEY8442998.1"/>
    </source>
</evidence>
<evidence type="ECO:0000313" key="4">
    <source>
        <dbReference type="Proteomes" id="UP001565283"/>
    </source>
</evidence>
<keyword evidence="2" id="KW-0678">Repressor</keyword>